<gene>
    <name evidence="2" type="ORF">CH379_018840</name>
    <name evidence="3" type="ORF">CH379_20790</name>
</gene>
<accession>A0A2N0BK68</accession>
<keyword evidence="4" id="KW-1185">Reference proteome</keyword>
<evidence type="ECO:0000313" key="2">
    <source>
        <dbReference type="EMBL" id="MDV6237693.1"/>
    </source>
</evidence>
<dbReference type="EMBL" id="NPEF02000030">
    <property type="protein sequence ID" value="MDV6237693.1"/>
    <property type="molecule type" value="Genomic_DNA"/>
</dbReference>
<dbReference type="OrthoDB" id="195113at2"/>
<dbReference type="RefSeq" id="WP_100747087.1">
    <property type="nucleotide sequence ID" value="NZ_NPEF02000030.1"/>
</dbReference>
<dbReference type="EMBL" id="NPEF01000393">
    <property type="protein sequence ID" value="PJZ91059.1"/>
    <property type="molecule type" value="Genomic_DNA"/>
</dbReference>
<dbReference type="InterPro" id="IPR002734">
    <property type="entry name" value="RibDG_C"/>
</dbReference>
<reference evidence="3" key="1">
    <citation type="submission" date="2017-07" db="EMBL/GenBank/DDBJ databases">
        <title>Leptospira spp. isolated from tropical soils.</title>
        <authorList>
            <person name="Thibeaux R."/>
            <person name="Iraola G."/>
            <person name="Ferres I."/>
            <person name="Bierque E."/>
            <person name="Girault D."/>
            <person name="Soupe-Gilbert M.-E."/>
            <person name="Picardeau M."/>
            <person name="Goarant C."/>
        </authorList>
    </citation>
    <scope>NUCLEOTIDE SEQUENCE [LARGE SCALE GENOMIC DNA]</scope>
    <source>
        <strain evidence="3">ATI7-C-A5</strain>
    </source>
</reference>
<reference evidence="2 4" key="2">
    <citation type="journal article" date="2018" name="Microb. Genom.">
        <title>Deciphering the unexplored Leptospira diversity from soils uncovers genomic evolution to virulence.</title>
        <authorList>
            <person name="Thibeaux R."/>
            <person name="Iraola G."/>
            <person name="Ferres I."/>
            <person name="Bierque E."/>
            <person name="Girault D."/>
            <person name="Soupe-Gilbert M.E."/>
            <person name="Picardeau M."/>
            <person name="Goarant C."/>
        </authorList>
    </citation>
    <scope>NUCLEOTIDE SEQUENCE [LARGE SCALE GENOMIC DNA]</scope>
    <source>
        <strain evidence="2 4">ATI7-C-A5</strain>
    </source>
</reference>
<dbReference type="AlphaFoldDB" id="A0A2N0B3E5"/>
<comment type="caution">
    <text evidence="3">The sequence shown here is derived from an EMBL/GenBank/DDBJ whole genome shotgun (WGS) entry which is preliminary data.</text>
</comment>
<protein>
    <submittedName>
        <fullName evidence="3">Deaminase</fullName>
    </submittedName>
    <submittedName>
        <fullName evidence="2">Dihydrofolate reductase family protein</fullName>
    </submittedName>
</protein>
<reference evidence="2" key="3">
    <citation type="submission" date="2023-10" db="EMBL/GenBank/DDBJ databases">
        <authorList>
            <person name="Picardeau M."/>
            <person name="Thibeaux R."/>
        </authorList>
    </citation>
    <scope>NUCLEOTIDE SEQUENCE</scope>
    <source>
        <strain evidence="2">ATI7-C-A5</strain>
    </source>
</reference>
<dbReference type="PANTHER" id="PTHR38011">
    <property type="entry name" value="DIHYDROFOLATE REDUCTASE FAMILY PROTEIN (AFU_ORTHOLOGUE AFUA_8G06820)"/>
    <property type="match status" value="1"/>
</dbReference>
<sequence>MSKVKVAAFGISLDGFGAGSNQSLEAPLGIRGPELMNWFFPTQFFQQMHGDGDTRGTTGIDNDFALRSFENVGAWILGRNMFGPIRGSWGDESWKGWWGENPPYHMPVFVLTHNAREPLEMAGGTTFYFITEGIEVALEKARASAMGKDVRIGGGVQTIRQYLQKNLIDEMHLAHSPVYLGQGENLLTGMDLPKMGFKIAEQKQGEGALHVILRKN</sequence>
<dbReference type="GO" id="GO:0009231">
    <property type="term" value="P:riboflavin biosynthetic process"/>
    <property type="evidence" value="ECO:0007669"/>
    <property type="project" value="InterPro"/>
</dbReference>
<accession>A0A2N0B3E5</accession>
<evidence type="ECO:0000313" key="4">
    <source>
        <dbReference type="Proteomes" id="UP000232122"/>
    </source>
</evidence>
<dbReference type="SUPFAM" id="SSF53597">
    <property type="entry name" value="Dihydrofolate reductase-like"/>
    <property type="match status" value="1"/>
</dbReference>
<dbReference type="InterPro" id="IPR050765">
    <property type="entry name" value="Riboflavin_Biosynth_HTPR"/>
</dbReference>
<proteinExistence type="predicted"/>
<evidence type="ECO:0000259" key="1">
    <source>
        <dbReference type="Pfam" id="PF01872"/>
    </source>
</evidence>
<dbReference type="PANTHER" id="PTHR38011:SF12">
    <property type="entry name" value="BIFUNCTIONAL DEAMINASE-REDUCTASE DOMAIN PROTEIN"/>
    <property type="match status" value="1"/>
</dbReference>
<name>A0A2N0B3E5_9LEPT</name>
<evidence type="ECO:0000313" key="3">
    <source>
        <dbReference type="EMBL" id="PJZ91059.1"/>
    </source>
</evidence>
<dbReference type="GO" id="GO:0008703">
    <property type="term" value="F:5-amino-6-(5-phosphoribosylamino)uracil reductase activity"/>
    <property type="evidence" value="ECO:0007669"/>
    <property type="project" value="InterPro"/>
</dbReference>
<organism evidence="3">
    <name type="scientific">Leptospira ellisii</name>
    <dbReference type="NCBI Taxonomy" id="2023197"/>
    <lineage>
        <taxon>Bacteria</taxon>
        <taxon>Pseudomonadati</taxon>
        <taxon>Spirochaetota</taxon>
        <taxon>Spirochaetia</taxon>
        <taxon>Leptospirales</taxon>
        <taxon>Leptospiraceae</taxon>
        <taxon>Leptospira</taxon>
    </lineage>
</organism>
<feature type="domain" description="Bacterial bifunctional deaminase-reductase C-terminal" evidence="1">
    <location>
        <begin position="8"/>
        <end position="198"/>
    </location>
</feature>
<dbReference type="InterPro" id="IPR024072">
    <property type="entry name" value="DHFR-like_dom_sf"/>
</dbReference>
<dbReference type="Pfam" id="PF01872">
    <property type="entry name" value="RibD_C"/>
    <property type="match status" value="1"/>
</dbReference>
<dbReference type="Gene3D" id="3.40.430.10">
    <property type="entry name" value="Dihydrofolate Reductase, subunit A"/>
    <property type="match status" value="1"/>
</dbReference>
<dbReference type="Proteomes" id="UP000232122">
    <property type="component" value="Unassembled WGS sequence"/>
</dbReference>